<dbReference type="EC" id="1.6.5.2" evidence="3"/>
<protein>
    <recommendedName>
        <fullName evidence="3">NAD(P)H dehydrogenase (quinone)</fullName>
        <ecNumber evidence="3">1.6.5.2</ecNumber>
    </recommendedName>
</protein>
<name>A0A1S4B969_TOBAC</name>
<dbReference type="OMA" id="MYGHVEV"/>
<accession>A0A1S4B969</accession>
<evidence type="ECO:0000256" key="2">
    <source>
        <dbReference type="ARBA" id="ARBA00006961"/>
    </source>
</evidence>
<comment type="catalytic activity">
    <reaction evidence="4">
        <text>a quinone + NADH + H(+) = a quinol + NAD(+)</text>
        <dbReference type="Rhea" id="RHEA:46160"/>
        <dbReference type="ChEBI" id="CHEBI:15378"/>
        <dbReference type="ChEBI" id="CHEBI:24646"/>
        <dbReference type="ChEBI" id="CHEBI:57540"/>
        <dbReference type="ChEBI" id="CHEBI:57945"/>
        <dbReference type="ChEBI" id="CHEBI:132124"/>
        <dbReference type="EC" id="1.6.5.2"/>
    </reaction>
</comment>
<dbReference type="RefSeq" id="XP_016485460.1">
    <property type="nucleotide sequence ID" value="XM_016629974.2"/>
</dbReference>
<dbReference type="SUPFAM" id="SSF52218">
    <property type="entry name" value="Flavoproteins"/>
    <property type="match status" value="1"/>
</dbReference>
<dbReference type="PANTHER" id="PTHR30546">
    <property type="entry name" value="FLAVODOXIN-RELATED PROTEIN WRBA-RELATED"/>
    <property type="match status" value="1"/>
</dbReference>
<dbReference type="NCBIfam" id="TIGR01755">
    <property type="entry name" value="flav_wrbA"/>
    <property type="match status" value="1"/>
</dbReference>
<dbReference type="GeneID" id="107805876"/>
<feature type="domain" description="Flavodoxin-like" evidence="7">
    <location>
        <begin position="45"/>
        <end position="233"/>
    </location>
</feature>
<dbReference type="AlphaFoldDB" id="A0A1S4B969"/>
<dbReference type="PANTHER" id="PTHR30546:SF59">
    <property type="entry name" value="NAD(P)H DEHYDROGENASE (QUINONE)"/>
    <property type="match status" value="1"/>
</dbReference>
<feature type="region of interest" description="Disordered" evidence="6">
    <location>
        <begin position="1"/>
        <end position="36"/>
    </location>
</feature>
<dbReference type="STRING" id="4097.A0A1S4B969"/>
<evidence type="ECO:0000259" key="7">
    <source>
        <dbReference type="PROSITE" id="PS50902"/>
    </source>
</evidence>
<comment type="catalytic activity">
    <reaction evidence="5">
        <text>a quinone + NADPH + H(+) = a quinol + NADP(+)</text>
        <dbReference type="Rhea" id="RHEA:46164"/>
        <dbReference type="ChEBI" id="CHEBI:15378"/>
        <dbReference type="ChEBI" id="CHEBI:24646"/>
        <dbReference type="ChEBI" id="CHEBI:57783"/>
        <dbReference type="ChEBI" id="CHEBI:58349"/>
        <dbReference type="ChEBI" id="CHEBI:132124"/>
        <dbReference type="EC" id="1.6.5.2"/>
    </reaction>
</comment>
<dbReference type="FunFam" id="3.40.50.360:FF:000001">
    <property type="entry name" value="NAD(P)H dehydrogenase (Quinone) FQR1-like"/>
    <property type="match status" value="1"/>
</dbReference>
<dbReference type="PaxDb" id="4097-A0A1S4B969"/>
<evidence type="ECO:0000256" key="1">
    <source>
        <dbReference type="ARBA" id="ARBA00001917"/>
    </source>
</evidence>
<dbReference type="GO" id="GO:0010181">
    <property type="term" value="F:FMN binding"/>
    <property type="evidence" value="ECO:0007669"/>
    <property type="project" value="InterPro"/>
</dbReference>
<dbReference type="Proteomes" id="UP000790787">
    <property type="component" value="Chromosome 7"/>
</dbReference>
<proteinExistence type="inferred from homology"/>
<evidence type="ECO:0000256" key="5">
    <source>
        <dbReference type="ARBA" id="ARBA00048983"/>
    </source>
</evidence>
<dbReference type="Gene3D" id="3.40.50.360">
    <property type="match status" value="1"/>
</dbReference>
<sequence length="253" mass="27555">MGKGGGCMPSKKKFPINESAERPASQTEGTDVTGSETEGSKKLRIFIVFYSMYGHIESLAKRMKKGVDVIEGVEGVLYRVPETLTTDVLEKMKVPQKDDEIPVIYVDELVEADGFLFGFPTRYGCMAAQMKAFFDSTGKLWRAQKLAGVPAGFFVSTGTQGGGQETTAWTAITQLAHHGMVYVPIGYTFGAGMFRMDSIRGGSPYGAGTFSGDGSREPSEQELALAEHQGKYMAMTVRRMAQHHSLPPDNHSC</sequence>
<reference evidence="8" key="1">
    <citation type="journal article" date="2014" name="Nat. Commun.">
        <title>The tobacco genome sequence and its comparison with those of tomato and potato.</title>
        <authorList>
            <person name="Sierro N."/>
            <person name="Battey J.N."/>
            <person name="Ouadi S."/>
            <person name="Bakaher N."/>
            <person name="Bovet L."/>
            <person name="Willig A."/>
            <person name="Goepfert S."/>
            <person name="Peitsch M.C."/>
            <person name="Ivanov N.V."/>
        </authorList>
    </citation>
    <scope>NUCLEOTIDE SEQUENCE [LARGE SCALE GENOMIC DNA]</scope>
</reference>
<comment type="similarity">
    <text evidence="2">Belongs to the WrbA family.</text>
</comment>
<gene>
    <name evidence="9" type="primary">LOC107805876</name>
</gene>
<evidence type="ECO:0000256" key="6">
    <source>
        <dbReference type="SAM" id="MobiDB-lite"/>
    </source>
</evidence>
<dbReference type="InterPro" id="IPR008254">
    <property type="entry name" value="Flavodoxin/NO_synth"/>
</dbReference>
<dbReference type="NCBIfam" id="NF002999">
    <property type="entry name" value="PRK03767.1"/>
    <property type="match status" value="1"/>
</dbReference>
<organism evidence="8 9">
    <name type="scientific">Nicotiana tabacum</name>
    <name type="common">Common tobacco</name>
    <dbReference type="NCBI Taxonomy" id="4097"/>
    <lineage>
        <taxon>Eukaryota</taxon>
        <taxon>Viridiplantae</taxon>
        <taxon>Streptophyta</taxon>
        <taxon>Embryophyta</taxon>
        <taxon>Tracheophyta</taxon>
        <taxon>Spermatophyta</taxon>
        <taxon>Magnoliopsida</taxon>
        <taxon>eudicotyledons</taxon>
        <taxon>Gunneridae</taxon>
        <taxon>Pentapetalae</taxon>
        <taxon>asterids</taxon>
        <taxon>lamiids</taxon>
        <taxon>Solanales</taxon>
        <taxon>Solanaceae</taxon>
        <taxon>Nicotianoideae</taxon>
        <taxon>Nicotianeae</taxon>
        <taxon>Nicotiana</taxon>
    </lineage>
</organism>
<dbReference type="SMR" id="A0A1S4B969"/>
<reference evidence="9" key="2">
    <citation type="submission" date="2025-08" db="UniProtKB">
        <authorList>
            <consortium name="RefSeq"/>
        </authorList>
    </citation>
    <scope>IDENTIFICATION</scope>
    <source>
        <tissue evidence="9">Leaf</tissue>
    </source>
</reference>
<comment type="cofactor">
    <cofactor evidence="1">
        <name>FMN</name>
        <dbReference type="ChEBI" id="CHEBI:58210"/>
    </cofactor>
</comment>
<feature type="compositionally biased region" description="Polar residues" evidence="6">
    <location>
        <begin position="24"/>
        <end position="36"/>
    </location>
</feature>
<dbReference type="GO" id="GO:0016020">
    <property type="term" value="C:membrane"/>
    <property type="evidence" value="ECO:0000318"/>
    <property type="project" value="GO_Central"/>
</dbReference>
<dbReference type="PROSITE" id="PS50902">
    <property type="entry name" value="FLAVODOXIN_LIKE"/>
    <property type="match status" value="1"/>
</dbReference>
<dbReference type="RefSeq" id="XP_016485460.1">
    <property type="nucleotide sequence ID" value="XM_016629974.1"/>
</dbReference>
<dbReference type="Pfam" id="PF00258">
    <property type="entry name" value="Flavodoxin_1"/>
    <property type="match status" value="1"/>
</dbReference>
<evidence type="ECO:0000256" key="3">
    <source>
        <dbReference type="ARBA" id="ARBA00012648"/>
    </source>
</evidence>
<keyword evidence="8" id="KW-1185">Reference proteome</keyword>
<evidence type="ECO:0000256" key="4">
    <source>
        <dbReference type="ARBA" id="ARBA00047678"/>
    </source>
</evidence>
<dbReference type="InterPro" id="IPR010089">
    <property type="entry name" value="Flavoprotein_WrbA-like"/>
</dbReference>
<evidence type="ECO:0000313" key="8">
    <source>
        <dbReference type="Proteomes" id="UP000790787"/>
    </source>
</evidence>
<dbReference type="InterPro" id="IPR029039">
    <property type="entry name" value="Flavoprotein-like_sf"/>
</dbReference>
<dbReference type="GO" id="GO:0003955">
    <property type="term" value="F:NAD(P)H dehydrogenase (quinone) activity"/>
    <property type="evidence" value="ECO:0000318"/>
    <property type="project" value="GO_Central"/>
</dbReference>
<dbReference type="OrthoDB" id="504689at2759"/>
<evidence type="ECO:0000313" key="9">
    <source>
        <dbReference type="RefSeq" id="XP_016485460.1"/>
    </source>
</evidence>
<dbReference type="KEGG" id="nta:107805876"/>